<dbReference type="SUPFAM" id="SSF52540">
    <property type="entry name" value="P-loop containing nucleoside triphosphate hydrolases"/>
    <property type="match status" value="1"/>
</dbReference>
<accession>A0ABU7V8R7</accession>
<evidence type="ECO:0000313" key="1">
    <source>
        <dbReference type="EMBL" id="MEF2256081.1"/>
    </source>
</evidence>
<dbReference type="Proteomes" id="UP001351900">
    <property type="component" value="Unassembled WGS sequence"/>
</dbReference>
<proteinExistence type="predicted"/>
<dbReference type="PANTHER" id="PTHR37816">
    <property type="entry name" value="YALI0E33011P"/>
    <property type="match status" value="1"/>
</dbReference>
<comment type="caution">
    <text evidence="1">The sequence shown here is derived from an EMBL/GenBank/DDBJ whole genome shotgun (WGS) entry which is preliminary data.</text>
</comment>
<name>A0ABU7V8R7_9MICO</name>
<keyword evidence="2" id="KW-1185">Reference proteome</keyword>
<dbReference type="EMBL" id="JAZHOV010000008">
    <property type="protein sequence ID" value="MEF2256081.1"/>
    <property type="molecule type" value="Genomic_DNA"/>
</dbReference>
<gene>
    <name evidence="1" type="ORF">V2V91_13205</name>
</gene>
<sequence length="193" mass="22276">MLTAADQMPLRPRRIVVAGVSGVGKTTLARRIGQIANVPHTEIDALFHGPNWTPRTVFLDDVADLVAKDAWVTEWQYAAARPLLAAHADLLVWLDLPFWTTTFPRVLRRTVRRRLRREEIWNGNIEPPFCRILTDPEYIVRWAVSTRHKYRDRVPQLEADLPCLSVVRLRSNRDVERWMRGPLAQAVELNSPD</sequence>
<dbReference type="RefSeq" id="WP_331792202.1">
    <property type="nucleotide sequence ID" value="NZ_BAAAUO010000001.1"/>
</dbReference>
<reference evidence="1 2" key="1">
    <citation type="submission" date="2024-01" db="EMBL/GenBank/DDBJ databases">
        <title>the genome sequence of strain Microbacterium schleiferi NBRC 15075.</title>
        <authorList>
            <person name="Ding Y."/>
            <person name="Zhang G."/>
        </authorList>
    </citation>
    <scope>NUCLEOTIDE SEQUENCE [LARGE SCALE GENOMIC DNA]</scope>
    <source>
        <strain evidence="1 2">NBRC 15075</strain>
    </source>
</reference>
<protein>
    <submittedName>
        <fullName evidence="1">AAA family ATPase</fullName>
    </submittedName>
</protein>
<dbReference type="PANTHER" id="PTHR37816:SF1">
    <property type="entry name" value="TOXIN"/>
    <property type="match status" value="1"/>
</dbReference>
<dbReference type="InterPro" id="IPR052922">
    <property type="entry name" value="Cytidylate_Kinase-2"/>
</dbReference>
<dbReference type="InterPro" id="IPR027417">
    <property type="entry name" value="P-loop_NTPase"/>
</dbReference>
<dbReference type="Gene3D" id="3.40.50.300">
    <property type="entry name" value="P-loop containing nucleotide triphosphate hydrolases"/>
    <property type="match status" value="1"/>
</dbReference>
<evidence type="ECO:0000313" key="2">
    <source>
        <dbReference type="Proteomes" id="UP001351900"/>
    </source>
</evidence>
<organism evidence="1 2">
    <name type="scientific">Microbacterium schleiferi</name>
    <dbReference type="NCBI Taxonomy" id="69362"/>
    <lineage>
        <taxon>Bacteria</taxon>
        <taxon>Bacillati</taxon>
        <taxon>Actinomycetota</taxon>
        <taxon>Actinomycetes</taxon>
        <taxon>Micrococcales</taxon>
        <taxon>Microbacteriaceae</taxon>
        <taxon>Microbacterium</taxon>
    </lineage>
</organism>